<name>A0ABW3TWI5_9BACL</name>
<sequence>MELNAMMASQLRSLQSTVQMSVMNKALSMNANVVTDLLQGMDNQSVQAVAHPHKGQTVDLKA</sequence>
<organism evidence="1 2">
    <name type="scientific">Sporosarcina contaminans</name>
    <dbReference type="NCBI Taxonomy" id="633403"/>
    <lineage>
        <taxon>Bacteria</taxon>
        <taxon>Bacillati</taxon>
        <taxon>Bacillota</taxon>
        <taxon>Bacilli</taxon>
        <taxon>Bacillales</taxon>
        <taxon>Caryophanaceae</taxon>
        <taxon>Sporosarcina</taxon>
    </lineage>
</organism>
<protein>
    <submittedName>
        <fullName evidence="1">Motility protein</fullName>
    </submittedName>
</protein>
<dbReference type="Pfam" id="PF14070">
    <property type="entry name" value="YjfB_motility"/>
    <property type="match status" value="1"/>
</dbReference>
<dbReference type="EMBL" id="JBHTLT010000041">
    <property type="protein sequence ID" value="MFD1205176.1"/>
    <property type="molecule type" value="Genomic_DNA"/>
</dbReference>
<keyword evidence="2" id="KW-1185">Reference proteome</keyword>
<comment type="caution">
    <text evidence="1">The sequence shown here is derived from an EMBL/GenBank/DDBJ whole genome shotgun (WGS) entry which is preliminary data.</text>
</comment>
<dbReference type="InterPro" id="IPR025906">
    <property type="entry name" value="YjfB_motility"/>
</dbReference>
<reference evidence="2" key="1">
    <citation type="journal article" date="2019" name="Int. J. Syst. Evol. Microbiol.">
        <title>The Global Catalogue of Microorganisms (GCM) 10K type strain sequencing project: providing services to taxonomists for standard genome sequencing and annotation.</title>
        <authorList>
            <consortium name="The Broad Institute Genomics Platform"/>
            <consortium name="The Broad Institute Genome Sequencing Center for Infectious Disease"/>
            <person name="Wu L."/>
            <person name="Ma J."/>
        </authorList>
    </citation>
    <scope>NUCLEOTIDE SEQUENCE [LARGE SCALE GENOMIC DNA]</scope>
    <source>
        <strain evidence="2">CCUG 53915</strain>
    </source>
</reference>
<evidence type="ECO:0000313" key="2">
    <source>
        <dbReference type="Proteomes" id="UP001597231"/>
    </source>
</evidence>
<evidence type="ECO:0000313" key="1">
    <source>
        <dbReference type="EMBL" id="MFD1205176.1"/>
    </source>
</evidence>
<dbReference type="Proteomes" id="UP001597231">
    <property type="component" value="Unassembled WGS sequence"/>
</dbReference>
<dbReference type="RefSeq" id="WP_381480392.1">
    <property type="nucleotide sequence ID" value="NZ_JBHTLT010000041.1"/>
</dbReference>
<gene>
    <name evidence="1" type="ORF">ACFQ38_08670</name>
</gene>
<accession>A0ABW3TWI5</accession>
<proteinExistence type="predicted"/>